<name>A0A4R8WU39_9MICO</name>
<dbReference type="RefSeq" id="WP_134566564.1">
    <property type="nucleotide sequence ID" value="NZ_SOFP01000040.1"/>
</dbReference>
<evidence type="ECO:0000313" key="2">
    <source>
        <dbReference type="EMBL" id="TFC16336.1"/>
    </source>
</evidence>
<proteinExistence type="predicted"/>
<dbReference type="OrthoDB" id="5177627at2"/>
<evidence type="ECO:0008006" key="4">
    <source>
        <dbReference type="Google" id="ProtNLM"/>
    </source>
</evidence>
<gene>
    <name evidence="2" type="ORF">E3O19_07200</name>
</gene>
<protein>
    <recommendedName>
        <fullName evidence="4">DUF222 domain-containing protein</fullName>
    </recommendedName>
</protein>
<evidence type="ECO:0000313" key="3">
    <source>
        <dbReference type="Proteomes" id="UP000298412"/>
    </source>
</evidence>
<accession>A0A4R8WU39</accession>
<sequence length="107" mass="12194">MGARDGGCLWPDCDRPPSWTEAHHLKKWLLEHGLTDLADGICLCHPHHLPLHNTHWEILRNANTYRLKPPTTLDPEQTLIPLPSKTHLKLRQNKPAIKRGASQQPPD</sequence>
<keyword evidence="3" id="KW-1185">Reference proteome</keyword>
<dbReference type="Proteomes" id="UP000298412">
    <property type="component" value="Unassembled WGS sequence"/>
</dbReference>
<comment type="caution">
    <text evidence="2">The sequence shown here is derived from an EMBL/GenBank/DDBJ whole genome shotgun (WGS) entry which is preliminary data.</text>
</comment>
<evidence type="ECO:0000256" key="1">
    <source>
        <dbReference type="SAM" id="MobiDB-lite"/>
    </source>
</evidence>
<dbReference type="EMBL" id="SOFP01000040">
    <property type="protein sequence ID" value="TFC16336.1"/>
    <property type="molecule type" value="Genomic_DNA"/>
</dbReference>
<organism evidence="2 3">
    <name type="scientific">Cryobacterium algoritolerans</name>
    <dbReference type="NCBI Taxonomy" id="1259184"/>
    <lineage>
        <taxon>Bacteria</taxon>
        <taxon>Bacillati</taxon>
        <taxon>Actinomycetota</taxon>
        <taxon>Actinomycetes</taxon>
        <taxon>Micrococcales</taxon>
        <taxon>Microbacteriaceae</taxon>
        <taxon>Cryobacterium</taxon>
    </lineage>
</organism>
<dbReference type="AlphaFoldDB" id="A0A4R8WU39"/>
<reference evidence="2 3" key="1">
    <citation type="submission" date="2019-03" db="EMBL/GenBank/DDBJ databases">
        <title>Genomics of glacier-inhabiting Cryobacterium strains.</title>
        <authorList>
            <person name="Liu Q."/>
            <person name="Xin Y.-H."/>
        </authorList>
    </citation>
    <scope>NUCLEOTIDE SEQUENCE [LARGE SCALE GENOMIC DNA]</scope>
    <source>
        <strain evidence="2 3">MDT1-3</strain>
    </source>
</reference>
<feature type="region of interest" description="Disordered" evidence="1">
    <location>
        <begin position="69"/>
        <end position="107"/>
    </location>
</feature>